<evidence type="ECO:0000313" key="2">
    <source>
        <dbReference type="Proteomes" id="UP001162030"/>
    </source>
</evidence>
<evidence type="ECO:0008006" key="3">
    <source>
        <dbReference type="Google" id="ProtNLM"/>
    </source>
</evidence>
<dbReference type="EMBL" id="OX458333">
    <property type="protein sequence ID" value="CAI8971060.1"/>
    <property type="molecule type" value="Genomic_DNA"/>
</dbReference>
<name>A0ABM9I9A7_9GAMM</name>
<keyword evidence="2" id="KW-1185">Reference proteome</keyword>
<organism evidence="1 2">
    <name type="scientific">Methylocaldum szegediense</name>
    <dbReference type="NCBI Taxonomy" id="73780"/>
    <lineage>
        <taxon>Bacteria</taxon>
        <taxon>Pseudomonadati</taxon>
        <taxon>Pseudomonadota</taxon>
        <taxon>Gammaproteobacteria</taxon>
        <taxon>Methylococcales</taxon>
        <taxon>Methylococcaceae</taxon>
        <taxon>Methylocaldum</taxon>
    </lineage>
</organism>
<proteinExistence type="predicted"/>
<reference evidence="1 2" key="1">
    <citation type="submission" date="2023-03" db="EMBL/GenBank/DDBJ databases">
        <authorList>
            <person name="Pearce D."/>
        </authorList>
    </citation>
    <scope>NUCLEOTIDE SEQUENCE [LARGE SCALE GENOMIC DNA]</scope>
    <source>
        <strain evidence="1">Msz</strain>
    </source>
</reference>
<protein>
    <recommendedName>
        <fullName evidence="3">Transposase</fullName>
    </recommendedName>
</protein>
<dbReference type="Proteomes" id="UP001162030">
    <property type="component" value="Chromosome"/>
</dbReference>
<gene>
    <name evidence="1" type="ORF">MSZNOR_4886</name>
</gene>
<accession>A0ABM9I9A7</accession>
<evidence type="ECO:0000313" key="1">
    <source>
        <dbReference type="EMBL" id="CAI8971060.1"/>
    </source>
</evidence>
<sequence>MTDYRAKVLVEWRRQHRRGTPSLLEVDQELRAYVDREIVQRTFADLALMIRETFGPERSISKSSLGRYWRRHKDRLLAMGGDKSGF</sequence>
<dbReference type="RefSeq" id="WP_026610110.1">
    <property type="nucleotide sequence ID" value="NZ_OX458333.1"/>
</dbReference>